<name>A0A8G2C2F5_DESNO</name>
<dbReference type="GO" id="GO:0005829">
    <property type="term" value="C:cytosol"/>
    <property type="evidence" value="ECO:0007669"/>
    <property type="project" value="TreeGrafter"/>
</dbReference>
<evidence type="ECO:0000256" key="6">
    <source>
        <dbReference type="HAMAP-Rule" id="MF_00074"/>
    </source>
</evidence>
<evidence type="ECO:0000256" key="5">
    <source>
        <dbReference type="ARBA" id="ARBA00022691"/>
    </source>
</evidence>
<keyword evidence="2 6" id="KW-0698">rRNA processing</keyword>
<comment type="caution">
    <text evidence="6">Lacks conserved residue(s) required for the propagation of feature annotation.</text>
</comment>
<proteinExistence type="inferred from homology"/>
<keyword evidence="3 6" id="KW-0489">Methyltransferase</keyword>
<comment type="similarity">
    <text evidence="6">Belongs to the methyltransferase superfamily. RNA methyltransferase RsmG family.</text>
</comment>
<dbReference type="NCBIfam" id="TIGR00138">
    <property type="entry name" value="rsmG_gidB"/>
    <property type="match status" value="1"/>
</dbReference>
<dbReference type="OrthoDB" id="9808773at2"/>
<evidence type="ECO:0000313" key="7">
    <source>
        <dbReference type="EMBL" id="SFL65228.1"/>
    </source>
</evidence>
<dbReference type="HAMAP" id="MF_00074">
    <property type="entry name" value="16SrRNA_methyltr_G"/>
    <property type="match status" value="1"/>
</dbReference>
<dbReference type="Pfam" id="PF02527">
    <property type="entry name" value="GidB"/>
    <property type="match status" value="1"/>
</dbReference>
<evidence type="ECO:0000256" key="4">
    <source>
        <dbReference type="ARBA" id="ARBA00022679"/>
    </source>
</evidence>
<dbReference type="SUPFAM" id="SSF53335">
    <property type="entry name" value="S-adenosyl-L-methionine-dependent methyltransferases"/>
    <property type="match status" value="1"/>
</dbReference>
<dbReference type="InterPro" id="IPR003682">
    <property type="entry name" value="rRNA_ssu_MeTfrase_G"/>
</dbReference>
<feature type="binding site" evidence="6">
    <location>
        <position position="83"/>
    </location>
    <ligand>
        <name>S-adenosyl-L-methionine</name>
        <dbReference type="ChEBI" id="CHEBI:59789"/>
    </ligand>
</feature>
<dbReference type="InterPro" id="IPR029063">
    <property type="entry name" value="SAM-dependent_MTases_sf"/>
</dbReference>
<feature type="binding site" evidence="6">
    <location>
        <position position="150"/>
    </location>
    <ligand>
        <name>S-adenosyl-L-methionine</name>
        <dbReference type="ChEBI" id="CHEBI:59789"/>
    </ligand>
</feature>
<feature type="binding site" evidence="6">
    <location>
        <position position="88"/>
    </location>
    <ligand>
        <name>S-adenosyl-L-methionine</name>
        <dbReference type="ChEBI" id="CHEBI:59789"/>
    </ligand>
</feature>
<dbReference type="PANTHER" id="PTHR31760:SF0">
    <property type="entry name" value="S-ADENOSYL-L-METHIONINE-DEPENDENT METHYLTRANSFERASES SUPERFAMILY PROTEIN"/>
    <property type="match status" value="1"/>
</dbReference>
<evidence type="ECO:0000256" key="2">
    <source>
        <dbReference type="ARBA" id="ARBA00022552"/>
    </source>
</evidence>
<dbReference type="PANTHER" id="PTHR31760">
    <property type="entry name" value="S-ADENOSYL-L-METHIONINE-DEPENDENT METHYLTRANSFERASES SUPERFAMILY PROTEIN"/>
    <property type="match status" value="1"/>
</dbReference>
<keyword evidence="4 6" id="KW-0808">Transferase</keyword>
<dbReference type="GO" id="GO:0070043">
    <property type="term" value="F:rRNA (guanine-N7-)-methyltransferase activity"/>
    <property type="evidence" value="ECO:0007669"/>
    <property type="project" value="UniProtKB-UniRule"/>
</dbReference>
<keyword evidence="5 6" id="KW-0949">S-adenosyl-L-methionine</keyword>
<dbReference type="EMBL" id="FOTO01000004">
    <property type="protein sequence ID" value="SFL65228.1"/>
    <property type="molecule type" value="Genomic_DNA"/>
</dbReference>
<sequence length="214" mass="24076">MNSHPEAREVALRAQGLGRVLTDDQARLLSVYLGLLVKWNVRMNLVGPSTWTEILDTLIQDSWHLADLLHTLRTQPAQTLDLGAGAGLPGIPLRVFWQSGEYCLVEPRQKRAIFMEQAVAHMKLPLTKVICARMEALPPARREADLIVSRAFMPWRKLLAEVRSCLAPQGRVLVMSNESSTDTVDGYSLELVREYPVAGKKRYFRLFALGGHDF</sequence>
<accession>A0A8G2C2F5</accession>
<evidence type="ECO:0000256" key="1">
    <source>
        <dbReference type="ARBA" id="ARBA00022490"/>
    </source>
</evidence>
<keyword evidence="8" id="KW-1185">Reference proteome</keyword>
<dbReference type="Proteomes" id="UP000199581">
    <property type="component" value="Unassembled WGS sequence"/>
</dbReference>
<organism evidence="7 8">
    <name type="scientific">Desulfomicrobium norvegicum (strain DSM 1741 / NCIMB 8310)</name>
    <name type="common">Desulfovibrio baculatus (strain Norway 4)</name>
    <name type="synonym">Desulfovibrio desulfuricans (strain Norway 4)</name>
    <dbReference type="NCBI Taxonomy" id="52561"/>
    <lineage>
        <taxon>Bacteria</taxon>
        <taxon>Pseudomonadati</taxon>
        <taxon>Thermodesulfobacteriota</taxon>
        <taxon>Desulfovibrionia</taxon>
        <taxon>Desulfovibrionales</taxon>
        <taxon>Desulfomicrobiaceae</taxon>
        <taxon>Desulfomicrobium</taxon>
    </lineage>
</organism>
<dbReference type="Gene3D" id="3.40.50.150">
    <property type="entry name" value="Vaccinia Virus protein VP39"/>
    <property type="match status" value="1"/>
</dbReference>
<evidence type="ECO:0000256" key="3">
    <source>
        <dbReference type="ARBA" id="ARBA00022603"/>
    </source>
</evidence>
<dbReference type="RefSeq" id="WP_092191286.1">
    <property type="nucleotide sequence ID" value="NZ_FOTO01000004.1"/>
</dbReference>
<comment type="caution">
    <text evidence="7">The sequence shown here is derived from an EMBL/GenBank/DDBJ whole genome shotgun (WGS) entry which is preliminary data.</text>
</comment>
<keyword evidence="1 6" id="KW-0963">Cytoplasm</keyword>
<comment type="function">
    <text evidence="6">Specifically methylates the N7 position of a guanine in 16S rRNA.</text>
</comment>
<evidence type="ECO:0000313" key="8">
    <source>
        <dbReference type="Proteomes" id="UP000199581"/>
    </source>
</evidence>
<dbReference type="CDD" id="cd02440">
    <property type="entry name" value="AdoMet_MTases"/>
    <property type="match status" value="1"/>
</dbReference>
<protein>
    <recommendedName>
        <fullName evidence="6">Ribosomal RNA small subunit methyltransferase G</fullName>
        <ecNumber evidence="6">2.1.1.-</ecNumber>
    </recommendedName>
    <alternativeName>
        <fullName evidence="6">16S rRNA 7-methylguanosine methyltransferase</fullName>
        <shortName evidence="6">16S rRNA m7G methyltransferase</shortName>
    </alternativeName>
</protein>
<gene>
    <name evidence="6" type="primary">rsmG</name>
    <name evidence="7" type="ORF">SAMN05421830_104209</name>
</gene>
<reference evidence="7 8" key="1">
    <citation type="submission" date="2016-10" db="EMBL/GenBank/DDBJ databases">
        <authorList>
            <person name="Varghese N."/>
            <person name="Submissions S."/>
        </authorList>
    </citation>
    <scope>NUCLEOTIDE SEQUENCE [LARGE SCALE GENOMIC DNA]</scope>
    <source>
        <strain evidence="7 8">DSM 1741</strain>
    </source>
</reference>
<comment type="subcellular location">
    <subcellularLocation>
        <location evidence="6">Cytoplasm</location>
    </subcellularLocation>
</comment>
<dbReference type="EC" id="2.1.1.-" evidence="6"/>
<dbReference type="AlphaFoldDB" id="A0A8G2C2F5"/>